<dbReference type="InterPro" id="IPR051913">
    <property type="entry name" value="GH2_Domain-Containing"/>
</dbReference>
<proteinExistence type="inferred from homology"/>
<dbReference type="InterPro" id="IPR006101">
    <property type="entry name" value="Glyco_hydro_2"/>
</dbReference>
<dbReference type="Pfam" id="PF16355">
    <property type="entry name" value="DUF4982"/>
    <property type="match status" value="1"/>
</dbReference>
<accession>A0A841K6Z3</accession>
<dbReference type="GO" id="GO:0004565">
    <property type="term" value="F:beta-galactosidase activity"/>
    <property type="evidence" value="ECO:0007669"/>
    <property type="project" value="UniProtKB-EC"/>
</dbReference>
<keyword evidence="2 7" id="KW-0378">Hydrolase</keyword>
<gene>
    <name evidence="7" type="ORF">HNQ77_004882</name>
</gene>
<keyword evidence="8" id="KW-1185">Reference proteome</keyword>
<organism evidence="7 8">
    <name type="scientific">Silvibacterium bohemicum</name>
    <dbReference type="NCBI Taxonomy" id="1577686"/>
    <lineage>
        <taxon>Bacteria</taxon>
        <taxon>Pseudomonadati</taxon>
        <taxon>Acidobacteriota</taxon>
        <taxon>Terriglobia</taxon>
        <taxon>Terriglobales</taxon>
        <taxon>Acidobacteriaceae</taxon>
        <taxon>Silvibacterium</taxon>
    </lineage>
</organism>
<evidence type="ECO:0000313" key="7">
    <source>
        <dbReference type="EMBL" id="MBB6146901.1"/>
    </source>
</evidence>
<evidence type="ECO:0000256" key="3">
    <source>
        <dbReference type="ARBA" id="ARBA00023295"/>
    </source>
</evidence>
<evidence type="ECO:0000259" key="6">
    <source>
        <dbReference type="Pfam" id="PF16355"/>
    </source>
</evidence>
<sequence length="787" mass="89182">MQEPTQQRLDTGWEFYRGPLDPRFQVWHSEELVAWEPVTLPHCFNHYDACDPDVPAYRGVGWYRIKLGVGNPYPQGRTLLHCEGAGQSSEIYIGTQQVGRHVGGYSEFTVDITDACRGMKEIPLAILCDNGRDIDRMPSDLSDFTLYGGLYRHVHVIYVPAVSLDAVHTDVAFELGNSAMVSVSASLYAPGIQAGPLQLEISIYDSQSRRIAHQAVEKNVWQGETQLAQFELPSPELWSPRSPGLYLCDVQLRSANGISSSSHRFGIRHTRWEDYGPFYLNGERLELRGTQRHEDHARYAAAMPDDLIRQEMQLMKDMGANFVRLAHYQQSRLVLDLCDELGIFVWEELPWCRSGVGSELFQERGREQFRTMIDQHRNHPSVLMWGLGNEDDWPGELNGEDHQAIRRYMTELRDLAHKLDPSRMTSFRRCDFARDIPDVYSPSIWAGWYSGSYTEYRAALEKARPTVPHLFHAEWGADSHAGRHAEDPDPALGRVLTGKGTGEKGFDYKLTGGAVRVAKDGEWSESYACDLFDWYLKTLEELPWITGSAQWIFKDFTTPLRTDNPIPRVNQKGLLTRDMTPKEGYYVFQSYWAEKPMVRIYGHNWPVRWGSAGQQRRVRVYSNCRNVELFLNGISRGTKKRDSQDFPAAGLRWDIPFREGPNELHAVAHGVSGTLTDTVSFVYETRKWGPPVKLTLILKDHRDNMTATVEAAMVDAAGVRCLDSRAVVRFSSAGDATLIDNLGTPTGSRVVQMYNGRAEISLQYQQAVFVSVTSPGVETAFLKIPSK</sequence>
<dbReference type="PANTHER" id="PTHR42732:SF1">
    <property type="entry name" value="BETA-MANNOSIDASE"/>
    <property type="match status" value="1"/>
</dbReference>
<dbReference type="PRINTS" id="PR00132">
    <property type="entry name" value="GLHYDRLASE2"/>
</dbReference>
<dbReference type="Pfam" id="PF00703">
    <property type="entry name" value="Glyco_hydro_2"/>
    <property type="match status" value="1"/>
</dbReference>
<evidence type="ECO:0000256" key="1">
    <source>
        <dbReference type="ARBA" id="ARBA00007401"/>
    </source>
</evidence>
<dbReference type="Gene3D" id="2.60.40.10">
    <property type="entry name" value="Immunoglobulins"/>
    <property type="match status" value="3"/>
</dbReference>
<evidence type="ECO:0000256" key="2">
    <source>
        <dbReference type="ARBA" id="ARBA00022801"/>
    </source>
</evidence>
<dbReference type="AlphaFoldDB" id="A0A841K6Z3"/>
<dbReference type="InterPro" id="IPR017853">
    <property type="entry name" value="GH"/>
</dbReference>
<dbReference type="InterPro" id="IPR036156">
    <property type="entry name" value="Beta-gal/glucu_dom_sf"/>
</dbReference>
<dbReference type="InterPro" id="IPR008979">
    <property type="entry name" value="Galactose-bd-like_sf"/>
</dbReference>
<feature type="domain" description="Glycoside hydrolase family 2 catalytic" evidence="5">
    <location>
        <begin position="277"/>
        <end position="485"/>
    </location>
</feature>
<dbReference type="Gene3D" id="3.20.20.80">
    <property type="entry name" value="Glycosidases"/>
    <property type="match status" value="1"/>
</dbReference>
<evidence type="ECO:0000259" key="4">
    <source>
        <dbReference type="Pfam" id="PF00703"/>
    </source>
</evidence>
<dbReference type="Proteomes" id="UP000538666">
    <property type="component" value="Unassembled WGS sequence"/>
</dbReference>
<feature type="domain" description="Glycoside hydrolase family 2 immunoglobulin-like beta-sandwich" evidence="4">
    <location>
        <begin position="168"/>
        <end position="268"/>
    </location>
</feature>
<evidence type="ECO:0000313" key="8">
    <source>
        <dbReference type="Proteomes" id="UP000538666"/>
    </source>
</evidence>
<dbReference type="InterPro" id="IPR032311">
    <property type="entry name" value="DUF4982"/>
</dbReference>
<protein>
    <submittedName>
        <fullName evidence="7">Beta-galactosidase</fullName>
        <ecNumber evidence="7">3.2.1.23</ecNumber>
    </submittedName>
</protein>
<name>A0A841K6Z3_9BACT</name>
<comment type="caution">
    <text evidence="7">The sequence shown here is derived from an EMBL/GenBank/DDBJ whole genome shotgun (WGS) entry which is preliminary data.</text>
</comment>
<dbReference type="InterPro" id="IPR013783">
    <property type="entry name" value="Ig-like_fold"/>
</dbReference>
<dbReference type="Pfam" id="PF02836">
    <property type="entry name" value="Glyco_hydro_2_C"/>
    <property type="match status" value="1"/>
</dbReference>
<dbReference type="EMBL" id="JACHEK010000011">
    <property type="protein sequence ID" value="MBB6146901.1"/>
    <property type="molecule type" value="Genomic_DNA"/>
</dbReference>
<dbReference type="Gene3D" id="2.60.120.260">
    <property type="entry name" value="Galactose-binding domain-like"/>
    <property type="match status" value="1"/>
</dbReference>
<dbReference type="PANTHER" id="PTHR42732">
    <property type="entry name" value="BETA-GALACTOSIDASE"/>
    <property type="match status" value="1"/>
</dbReference>
<reference evidence="7 8" key="1">
    <citation type="submission" date="2020-08" db="EMBL/GenBank/DDBJ databases">
        <title>Genomic Encyclopedia of Type Strains, Phase IV (KMG-IV): sequencing the most valuable type-strain genomes for metagenomic binning, comparative biology and taxonomic classification.</title>
        <authorList>
            <person name="Goeker M."/>
        </authorList>
    </citation>
    <scope>NUCLEOTIDE SEQUENCE [LARGE SCALE GENOMIC DNA]</scope>
    <source>
        <strain evidence="7 8">DSM 103733</strain>
    </source>
</reference>
<dbReference type="InterPro" id="IPR006103">
    <property type="entry name" value="Glyco_hydro_2_cat"/>
</dbReference>
<dbReference type="InterPro" id="IPR006102">
    <property type="entry name" value="Ig-like_GH2"/>
</dbReference>
<dbReference type="SUPFAM" id="SSF49303">
    <property type="entry name" value="beta-Galactosidase/glucuronidase domain"/>
    <property type="match status" value="1"/>
</dbReference>
<keyword evidence="3 7" id="KW-0326">Glycosidase</keyword>
<comment type="similarity">
    <text evidence="1">Belongs to the glycosyl hydrolase 2 family.</text>
</comment>
<feature type="domain" description="DUF4982" evidence="6">
    <location>
        <begin position="613"/>
        <end position="671"/>
    </location>
</feature>
<dbReference type="SUPFAM" id="SSF51445">
    <property type="entry name" value="(Trans)glycosidases"/>
    <property type="match status" value="1"/>
</dbReference>
<dbReference type="SUPFAM" id="SSF49785">
    <property type="entry name" value="Galactose-binding domain-like"/>
    <property type="match status" value="1"/>
</dbReference>
<evidence type="ECO:0000259" key="5">
    <source>
        <dbReference type="Pfam" id="PF02836"/>
    </source>
</evidence>
<dbReference type="GO" id="GO:0005975">
    <property type="term" value="P:carbohydrate metabolic process"/>
    <property type="evidence" value="ECO:0007669"/>
    <property type="project" value="InterPro"/>
</dbReference>
<dbReference type="EC" id="3.2.1.23" evidence="7"/>